<dbReference type="InterPro" id="IPR021880">
    <property type="entry name" value="DUF3489"/>
</dbReference>
<keyword evidence="3" id="KW-1185">Reference proteome</keyword>
<reference evidence="2 3" key="1">
    <citation type="submission" date="2017-11" db="EMBL/GenBank/DDBJ databases">
        <title>Draft genome sequence of Rhizobiales bacterium SY3-13.</title>
        <authorList>
            <person name="Sun C."/>
        </authorList>
    </citation>
    <scope>NUCLEOTIDE SEQUENCE [LARGE SCALE GENOMIC DNA]</scope>
    <source>
        <strain evidence="2 3">SY3-13</strain>
    </source>
</reference>
<gene>
    <name evidence="2" type="ORF">CVT23_04585</name>
</gene>
<dbReference type="Proteomes" id="UP000229498">
    <property type="component" value="Unassembled WGS sequence"/>
</dbReference>
<dbReference type="OrthoDB" id="7206991at2"/>
<accession>A0A2M9G578</accession>
<sequence>MVLDLRLACSSKCTPAACCRRIAEFFGSGRGAGRYRHRASFTDWTCSAPQACMVSGLATRDVRGRPGSAPASRSGLLLVTAPASGRRGTKLRRPTMTRLNDRQTAVLGNAAGRPDGYILPLPEHVQMKGGGLAAMLKALERSGLVQRSDDVWTITEDGRAAVGGSKDEKTEPQVATEDPDASGGDSVAAPLFRPGTRQAQLLDLLQREEGADIDEMVHLTGWQPHSVRAVLTGFRKRGVEVTRTKEGNGVSVYRAFAPTNAVDAVG</sequence>
<proteinExistence type="predicted"/>
<evidence type="ECO:0008006" key="4">
    <source>
        <dbReference type="Google" id="ProtNLM"/>
    </source>
</evidence>
<evidence type="ECO:0000256" key="1">
    <source>
        <dbReference type="SAM" id="MobiDB-lite"/>
    </source>
</evidence>
<dbReference type="EMBL" id="PHIG01000014">
    <property type="protein sequence ID" value="PJK30861.1"/>
    <property type="molecule type" value="Genomic_DNA"/>
</dbReference>
<name>A0A2M9G578_9PROT</name>
<comment type="caution">
    <text evidence="2">The sequence shown here is derived from an EMBL/GenBank/DDBJ whole genome shotgun (WGS) entry which is preliminary data.</text>
</comment>
<organism evidence="2 3">
    <name type="scientific">Minwuia thermotolerans</name>
    <dbReference type="NCBI Taxonomy" id="2056226"/>
    <lineage>
        <taxon>Bacteria</taxon>
        <taxon>Pseudomonadati</taxon>
        <taxon>Pseudomonadota</taxon>
        <taxon>Alphaproteobacteria</taxon>
        <taxon>Minwuiales</taxon>
        <taxon>Minwuiaceae</taxon>
        <taxon>Minwuia</taxon>
    </lineage>
</organism>
<feature type="region of interest" description="Disordered" evidence="1">
    <location>
        <begin position="159"/>
        <end position="186"/>
    </location>
</feature>
<protein>
    <recommendedName>
        <fullName evidence="4">DUF3489 domain-containing protein</fullName>
    </recommendedName>
</protein>
<evidence type="ECO:0000313" key="2">
    <source>
        <dbReference type="EMBL" id="PJK30861.1"/>
    </source>
</evidence>
<dbReference type="AlphaFoldDB" id="A0A2M9G578"/>
<evidence type="ECO:0000313" key="3">
    <source>
        <dbReference type="Proteomes" id="UP000229498"/>
    </source>
</evidence>
<dbReference type="Pfam" id="PF11994">
    <property type="entry name" value="DUF3489"/>
    <property type="match status" value="1"/>
</dbReference>